<protein>
    <submittedName>
        <fullName evidence="10">TolC family protein</fullName>
    </submittedName>
</protein>
<dbReference type="GO" id="GO:1990281">
    <property type="term" value="C:efflux pump complex"/>
    <property type="evidence" value="ECO:0007669"/>
    <property type="project" value="TreeGrafter"/>
</dbReference>
<evidence type="ECO:0000313" key="11">
    <source>
        <dbReference type="Proteomes" id="UP000650081"/>
    </source>
</evidence>
<dbReference type="InterPro" id="IPR051906">
    <property type="entry name" value="TolC-like"/>
</dbReference>
<keyword evidence="3" id="KW-0813">Transport</keyword>
<keyword evidence="8" id="KW-0175">Coiled coil</keyword>
<keyword evidence="4" id="KW-1134">Transmembrane beta strand</keyword>
<dbReference type="InterPro" id="IPR003423">
    <property type="entry name" value="OMP_efflux"/>
</dbReference>
<name>A0A923T7R5_9BACT</name>
<gene>
    <name evidence="10" type="ORF">H9S92_06665</name>
</gene>
<dbReference type="GO" id="GO:0009279">
    <property type="term" value="C:cell outer membrane"/>
    <property type="evidence" value="ECO:0007669"/>
    <property type="project" value="UniProtKB-SubCell"/>
</dbReference>
<feature type="chain" id="PRO_5038048661" evidence="9">
    <location>
        <begin position="28"/>
        <end position="446"/>
    </location>
</feature>
<evidence type="ECO:0000256" key="4">
    <source>
        <dbReference type="ARBA" id="ARBA00022452"/>
    </source>
</evidence>
<keyword evidence="5" id="KW-0812">Transmembrane</keyword>
<dbReference type="GO" id="GO:0015562">
    <property type="term" value="F:efflux transmembrane transporter activity"/>
    <property type="evidence" value="ECO:0007669"/>
    <property type="project" value="InterPro"/>
</dbReference>
<keyword evidence="6" id="KW-0472">Membrane</keyword>
<evidence type="ECO:0000256" key="6">
    <source>
        <dbReference type="ARBA" id="ARBA00023136"/>
    </source>
</evidence>
<comment type="subcellular location">
    <subcellularLocation>
        <location evidence="1">Cell outer membrane</location>
    </subcellularLocation>
</comment>
<evidence type="ECO:0000256" key="5">
    <source>
        <dbReference type="ARBA" id="ARBA00022692"/>
    </source>
</evidence>
<dbReference type="SUPFAM" id="SSF56954">
    <property type="entry name" value="Outer membrane efflux proteins (OEP)"/>
    <property type="match status" value="1"/>
</dbReference>
<dbReference type="Pfam" id="PF02321">
    <property type="entry name" value="OEP"/>
    <property type="match status" value="2"/>
</dbReference>
<accession>A0A923T7R5</accession>
<feature type="coiled-coil region" evidence="8">
    <location>
        <begin position="203"/>
        <end position="230"/>
    </location>
</feature>
<reference evidence="10" key="1">
    <citation type="submission" date="2020-08" db="EMBL/GenBank/DDBJ databases">
        <title>Lewinella bacteria from marine environments.</title>
        <authorList>
            <person name="Zhong Y."/>
        </authorList>
    </citation>
    <scope>NUCLEOTIDE SEQUENCE</scope>
    <source>
        <strain evidence="10">KCTC 42187</strain>
    </source>
</reference>
<feature type="signal peptide" evidence="9">
    <location>
        <begin position="1"/>
        <end position="27"/>
    </location>
</feature>
<evidence type="ECO:0000256" key="2">
    <source>
        <dbReference type="ARBA" id="ARBA00007613"/>
    </source>
</evidence>
<dbReference type="PANTHER" id="PTHR30026:SF20">
    <property type="entry name" value="OUTER MEMBRANE PROTEIN TOLC"/>
    <property type="match status" value="1"/>
</dbReference>
<evidence type="ECO:0000256" key="3">
    <source>
        <dbReference type="ARBA" id="ARBA00022448"/>
    </source>
</evidence>
<dbReference type="PANTHER" id="PTHR30026">
    <property type="entry name" value="OUTER MEMBRANE PROTEIN TOLC"/>
    <property type="match status" value="1"/>
</dbReference>
<dbReference type="AlphaFoldDB" id="A0A923T7R5"/>
<evidence type="ECO:0000256" key="8">
    <source>
        <dbReference type="SAM" id="Coils"/>
    </source>
</evidence>
<keyword evidence="9" id="KW-0732">Signal</keyword>
<dbReference type="GO" id="GO:0015288">
    <property type="term" value="F:porin activity"/>
    <property type="evidence" value="ECO:0007669"/>
    <property type="project" value="TreeGrafter"/>
</dbReference>
<evidence type="ECO:0000256" key="9">
    <source>
        <dbReference type="SAM" id="SignalP"/>
    </source>
</evidence>
<dbReference type="Proteomes" id="UP000650081">
    <property type="component" value="Unassembled WGS sequence"/>
</dbReference>
<proteinExistence type="inferred from homology"/>
<evidence type="ECO:0000256" key="1">
    <source>
        <dbReference type="ARBA" id="ARBA00004442"/>
    </source>
</evidence>
<evidence type="ECO:0000313" key="10">
    <source>
        <dbReference type="EMBL" id="MBC6993834.1"/>
    </source>
</evidence>
<dbReference type="RefSeq" id="WP_187465931.1">
    <property type="nucleotide sequence ID" value="NZ_JACSIT010000078.1"/>
</dbReference>
<dbReference type="EMBL" id="JACSIT010000078">
    <property type="protein sequence ID" value="MBC6993834.1"/>
    <property type="molecule type" value="Genomic_DNA"/>
</dbReference>
<comment type="caution">
    <text evidence="10">The sequence shown here is derived from an EMBL/GenBank/DDBJ whole genome shotgun (WGS) entry which is preliminary data.</text>
</comment>
<sequence>MKPISKHFFLLLVLAVAGGLPGLRAQADTAEVFSLAKAVDYAMSNSNTIRNAQVDILDAEQNVKERLSTGLPQINGSLDFTHYLKVPVLPLPEAFAMGDPNAPTSIAFQLKNSFIGGLSARTMLFDGSFFVGLRAAKASGDYYNLQLENTQRTVRSQVTRAYFPVLLLKTNLGILDNNIANLEKLLGETRAQYDAGFVEQLDVDRLVLSLNNLRSQRDQVDQQAENALRALKFTINYPVDEALRVEDDLDRLETEIETTLLTADIPYLQRPELRLLNKTIELQGLNEELQRAAYLPTVYANLAGQYQYQGDNLKDGFWAPTVLIGLSANIPIYDFGGRSARVERAKLATQKVINQRDDVQRSIQLEVLNARATFKAANDRLAVLRENLALAQRIYDATQVKYREGVGSSIETVQAEQALYESQANYLNALYETLLAKEDLFLALGR</sequence>
<comment type="similarity">
    <text evidence="2">Belongs to the outer membrane factor (OMF) (TC 1.B.17) family.</text>
</comment>
<keyword evidence="7" id="KW-0998">Cell outer membrane</keyword>
<dbReference type="Gene3D" id="1.20.1600.10">
    <property type="entry name" value="Outer membrane efflux proteins (OEP)"/>
    <property type="match status" value="1"/>
</dbReference>
<evidence type="ECO:0000256" key="7">
    <source>
        <dbReference type="ARBA" id="ARBA00023237"/>
    </source>
</evidence>
<keyword evidence="11" id="KW-1185">Reference proteome</keyword>
<organism evidence="10 11">
    <name type="scientific">Neolewinella lacunae</name>
    <dbReference type="NCBI Taxonomy" id="1517758"/>
    <lineage>
        <taxon>Bacteria</taxon>
        <taxon>Pseudomonadati</taxon>
        <taxon>Bacteroidota</taxon>
        <taxon>Saprospiria</taxon>
        <taxon>Saprospirales</taxon>
        <taxon>Lewinellaceae</taxon>
        <taxon>Neolewinella</taxon>
    </lineage>
</organism>